<evidence type="ECO:0000256" key="1">
    <source>
        <dbReference type="SAM" id="SignalP"/>
    </source>
</evidence>
<dbReference type="RefSeq" id="WP_194112672.1">
    <property type="nucleotide sequence ID" value="NZ_JADFFL010000006.1"/>
</dbReference>
<keyword evidence="3" id="KW-1185">Reference proteome</keyword>
<dbReference type="Gene3D" id="2.60.40.1120">
    <property type="entry name" value="Carboxypeptidase-like, regulatory domain"/>
    <property type="match status" value="1"/>
</dbReference>
<feature type="signal peptide" evidence="1">
    <location>
        <begin position="1"/>
        <end position="24"/>
    </location>
</feature>
<keyword evidence="2" id="KW-0121">Carboxypeptidase</keyword>
<dbReference type="Pfam" id="PF13620">
    <property type="entry name" value="CarboxypepD_reg"/>
    <property type="match status" value="1"/>
</dbReference>
<dbReference type="GO" id="GO:0030246">
    <property type="term" value="F:carbohydrate binding"/>
    <property type="evidence" value="ECO:0007669"/>
    <property type="project" value="InterPro"/>
</dbReference>
<feature type="chain" id="PRO_5037716460" evidence="1">
    <location>
        <begin position="25"/>
        <end position="367"/>
    </location>
</feature>
<proteinExistence type="predicted"/>
<comment type="caution">
    <text evidence="2">The sequence shown here is derived from an EMBL/GenBank/DDBJ whole genome shotgun (WGS) entry which is preliminary data.</text>
</comment>
<keyword evidence="1" id="KW-0732">Signal</keyword>
<dbReference type="EMBL" id="JADFFL010000006">
    <property type="protein sequence ID" value="MBE9663441.1"/>
    <property type="molecule type" value="Genomic_DNA"/>
</dbReference>
<dbReference type="SUPFAM" id="SSF49452">
    <property type="entry name" value="Starch-binding domain-like"/>
    <property type="match status" value="1"/>
</dbReference>
<protein>
    <submittedName>
        <fullName evidence="2">Carboxypeptidase regulatory-like domain-containing protein</fullName>
    </submittedName>
</protein>
<sequence length="367" mass="41126">MTLPDLKTPLLSILLFLLPLLASAQTKFTISGKVTGEKGEPMRAATVFINGTTRIMPTDNNGTFAFPSLAPGSYQVSVQMLGYHAATATVELIQRSADISISLKIKPTALREVVIGNKANLSEYYSLFKRELLGESDNGRSCKLLNEEVVNLTTGRQYLTADADDFLIVMNNRLGYKIRYQLKSFRHTLGSNYSTIAGDAVFEEMDGTDKQKKQWAKNRADTYKGSLRRFLRAVYKGNVLQEGFTVHARFDEPKNSAPGYLYIDHRPANFDTLTKVVDNAFKTLHFKMMYANYDPKKAASFKNQGEPFKLRRIVRAVTSTLLSMDERPVKIDRAGNCIDCNISQNGKWGLMRLGDQLPSDYKPEGTN</sequence>
<reference evidence="2" key="1">
    <citation type="submission" date="2020-10" db="EMBL/GenBank/DDBJ databases">
        <title>Mucilaginibacter mali sp. nov., isolated from rhizosphere soil of apple orchard.</title>
        <authorList>
            <person name="Lee J.-S."/>
            <person name="Kim H.S."/>
            <person name="Kim J.-S."/>
        </authorList>
    </citation>
    <scope>NUCLEOTIDE SEQUENCE</scope>
    <source>
        <strain evidence="2">KCTC 22746</strain>
    </source>
</reference>
<evidence type="ECO:0000313" key="2">
    <source>
        <dbReference type="EMBL" id="MBE9663441.1"/>
    </source>
</evidence>
<keyword evidence="2" id="KW-0378">Hydrolase</keyword>
<gene>
    <name evidence="2" type="ORF">IRJ16_16255</name>
</gene>
<organism evidence="2 3">
    <name type="scientific">Mucilaginibacter myungsuensis</name>
    <dbReference type="NCBI Taxonomy" id="649104"/>
    <lineage>
        <taxon>Bacteria</taxon>
        <taxon>Pseudomonadati</taxon>
        <taxon>Bacteroidota</taxon>
        <taxon>Sphingobacteriia</taxon>
        <taxon>Sphingobacteriales</taxon>
        <taxon>Sphingobacteriaceae</taxon>
        <taxon>Mucilaginibacter</taxon>
    </lineage>
</organism>
<dbReference type="InterPro" id="IPR013784">
    <property type="entry name" value="Carb-bd-like_fold"/>
</dbReference>
<dbReference type="AlphaFoldDB" id="A0A929PXR5"/>
<name>A0A929PXR5_9SPHI</name>
<dbReference type="Proteomes" id="UP000622475">
    <property type="component" value="Unassembled WGS sequence"/>
</dbReference>
<evidence type="ECO:0000313" key="3">
    <source>
        <dbReference type="Proteomes" id="UP000622475"/>
    </source>
</evidence>
<keyword evidence="2" id="KW-0645">Protease</keyword>
<accession>A0A929PXR5</accession>
<dbReference type="GO" id="GO:0004180">
    <property type="term" value="F:carboxypeptidase activity"/>
    <property type="evidence" value="ECO:0007669"/>
    <property type="project" value="UniProtKB-KW"/>
</dbReference>